<dbReference type="Proteomes" id="UP000242715">
    <property type="component" value="Unassembled WGS sequence"/>
</dbReference>
<dbReference type="AlphaFoldDB" id="A0A2Z6LS06"/>
<feature type="transmembrane region" description="Helical" evidence="1">
    <location>
        <begin position="12"/>
        <end position="31"/>
    </location>
</feature>
<keyword evidence="1" id="KW-0812">Transmembrane</keyword>
<evidence type="ECO:0000313" key="3">
    <source>
        <dbReference type="Proteomes" id="UP000242715"/>
    </source>
</evidence>
<sequence length="129" mass="14803">MDTVSPSLLSLLFLARVSGLAVAFLVLFWALSFKSSFLTLPSLPQQDLNYAVLHPVLMMVTRVKGIEEISAFMPSRGGFNFRDFWDLDKIQRRRWDCGKFLQLAFMDGFALYIPLWGSGHYQSSRDLEF</sequence>
<proteinExistence type="predicted"/>
<protein>
    <submittedName>
        <fullName evidence="2">Uncharacterized protein</fullName>
    </submittedName>
</protein>
<dbReference type="EMBL" id="DF973231">
    <property type="protein sequence ID" value="GAU21476.1"/>
    <property type="molecule type" value="Genomic_DNA"/>
</dbReference>
<name>A0A2Z6LS06_TRISU</name>
<reference evidence="3" key="1">
    <citation type="journal article" date="2017" name="Front. Plant Sci.">
        <title>Climate Clever Clovers: New Paradigm to Reduce the Environmental Footprint of Ruminants by Breeding Low Methanogenic Forages Utilizing Haplotype Variation.</title>
        <authorList>
            <person name="Kaur P."/>
            <person name="Appels R."/>
            <person name="Bayer P.E."/>
            <person name="Keeble-Gagnere G."/>
            <person name="Wang J."/>
            <person name="Hirakawa H."/>
            <person name="Shirasawa K."/>
            <person name="Vercoe P."/>
            <person name="Stefanova K."/>
            <person name="Durmic Z."/>
            <person name="Nichols P."/>
            <person name="Revell C."/>
            <person name="Isobe S.N."/>
            <person name="Edwards D."/>
            <person name="Erskine W."/>
        </authorList>
    </citation>
    <scope>NUCLEOTIDE SEQUENCE [LARGE SCALE GENOMIC DNA]</scope>
    <source>
        <strain evidence="3">cv. Daliak</strain>
    </source>
</reference>
<keyword evidence="1" id="KW-1133">Transmembrane helix</keyword>
<evidence type="ECO:0000313" key="2">
    <source>
        <dbReference type="EMBL" id="GAU21476.1"/>
    </source>
</evidence>
<keyword evidence="3" id="KW-1185">Reference proteome</keyword>
<evidence type="ECO:0000256" key="1">
    <source>
        <dbReference type="SAM" id="Phobius"/>
    </source>
</evidence>
<accession>A0A2Z6LS06</accession>
<gene>
    <name evidence="2" type="ORF">TSUD_241990</name>
</gene>
<organism evidence="2 3">
    <name type="scientific">Trifolium subterraneum</name>
    <name type="common">Subterranean clover</name>
    <dbReference type="NCBI Taxonomy" id="3900"/>
    <lineage>
        <taxon>Eukaryota</taxon>
        <taxon>Viridiplantae</taxon>
        <taxon>Streptophyta</taxon>
        <taxon>Embryophyta</taxon>
        <taxon>Tracheophyta</taxon>
        <taxon>Spermatophyta</taxon>
        <taxon>Magnoliopsida</taxon>
        <taxon>eudicotyledons</taxon>
        <taxon>Gunneridae</taxon>
        <taxon>Pentapetalae</taxon>
        <taxon>rosids</taxon>
        <taxon>fabids</taxon>
        <taxon>Fabales</taxon>
        <taxon>Fabaceae</taxon>
        <taxon>Papilionoideae</taxon>
        <taxon>50 kb inversion clade</taxon>
        <taxon>NPAAA clade</taxon>
        <taxon>Hologalegina</taxon>
        <taxon>IRL clade</taxon>
        <taxon>Trifolieae</taxon>
        <taxon>Trifolium</taxon>
    </lineage>
</organism>
<keyword evidence="1" id="KW-0472">Membrane</keyword>